<dbReference type="Gene3D" id="3.30.200.20">
    <property type="entry name" value="Phosphorylase Kinase, domain 1"/>
    <property type="match status" value="1"/>
</dbReference>
<dbReference type="Pfam" id="PF00134">
    <property type="entry name" value="Cyclin_N"/>
    <property type="match status" value="1"/>
</dbReference>
<evidence type="ECO:0000259" key="11">
    <source>
        <dbReference type="PROSITE" id="PS50011"/>
    </source>
</evidence>
<dbReference type="InterPro" id="IPR057780">
    <property type="entry name" value="Beta-prop_Vps41"/>
</dbReference>
<dbReference type="GO" id="GO:0004674">
    <property type="term" value="F:protein serine/threonine kinase activity"/>
    <property type="evidence" value="ECO:0007669"/>
    <property type="project" value="TreeGrafter"/>
</dbReference>
<evidence type="ECO:0000256" key="9">
    <source>
        <dbReference type="ARBA" id="ARBA00042858"/>
    </source>
</evidence>
<dbReference type="Pfam" id="PF00069">
    <property type="entry name" value="Pkinase"/>
    <property type="match status" value="1"/>
</dbReference>
<keyword evidence="5" id="KW-0195">Cyclin</keyword>
<dbReference type="InterPro" id="IPR036915">
    <property type="entry name" value="Cyclin-like_sf"/>
</dbReference>
<evidence type="ECO:0000256" key="10">
    <source>
        <dbReference type="SAM" id="MobiDB-lite"/>
    </source>
</evidence>
<evidence type="ECO:0000256" key="4">
    <source>
        <dbReference type="ARBA" id="ARBA00022840"/>
    </source>
</evidence>
<feature type="region of interest" description="Disordered" evidence="10">
    <location>
        <begin position="570"/>
        <end position="604"/>
    </location>
</feature>
<feature type="compositionally biased region" description="Basic and acidic residues" evidence="10">
    <location>
        <begin position="1007"/>
        <end position="1023"/>
    </location>
</feature>
<dbReference type="Gene3D" id="2.130.10.10">
    <property type="entry name" value="YVTN repeat-like/Quinoprotein amine dehydrogenase"/>
    <property type="match status" value="1"/>
</dbReference>
<keyword evidence="2" id="KW-0963">Cytoplasm</keyword>
<keyword evidence="4" id="KW-0067">ATP-binding</keyword>
<dbReference type="Pfam" id="PF02984">
    <property type="entry name" value="Cyclin_C"/>
    <property type="match status" value="1"/>
</dbReference>
<organism evidence="12 13">
    <name type="scientific">Effrenium voratum</name>
    <dbReference type="NCBI Taxonomy" id="2562239"/>
    <lineage>
        <taxon>Eukaryota</taxon>
        <taxon>Sar</taxon>
        <taxon>Alveolata</taxon>
        <taxon>Dinophyceae</taxon>
        <taxon>Suessiales</taxon>
        <taxon>Symbiodiniaceae</taxon>
        <taxon>Effrenium</taxon>
    </lineage>
</organism>
<dbReference type="InterPro" id="IPR011009">
    <property type="entry name" value="Kinase-like_dom_sf"/>
</dbReference>
<reference evidence="12" key="1">
    <citation type="submission" date="2023-08" db="EMBL/GenBank/DDBJ databases">
        <authorList>
            <person name="Chen Y."/>
            <person name="Shah S."/>
            <person name="Dougan E. K."/>
            <person name="Thang M."/>
            <person name="Chan C."/>
        </authorList>
    </citation>
    <scope>NUCLEOTIDE SEQUENCE</scope>
</reference>
<dbReference type="SUPFAM" id="SSF50998">
    <property type="entry name" value="Quinoprotein alcohol dehydrogenase-like"/>
    <property type="match status" value="1"/>
</dbReference>
<gene>
    <name evidence="12" type="ORF">EVOR1521_LOCUS7360</name>
</gene>
<dbReference type="PROSITE" id="PS50011">
    <property type="entry name" value="PROTEIN_KINASE_DOM"/>
    <property type="match status" value="1"/>
</dbReference>
<dbReference type="Gene3D" id="1.10.510.10">
    <property type="entry name" value="Transferase(Phosphotransferase) domain 1"/>
    <property type="match status" value="1"/>
</dbReference>
<evidence type="ECO:0000256" key="3">
    <source>
        <dbReference type="ARBA" id="ARBA00022741"/>
    </source>
</evidence>
<dbReference type="EMBL" id="CAUJNA010000585">
    <property type="protein sequence ID" value="CAJ1378987.1"/>
    <property type="molecule type" value="Genomic_DNA"/>
</dbReference>
<dbReference type="InterPro" id="IPR015943">
    <property type="entry name" value="WD40/YVTN_repeat-like_dom_sf"/>
</dbReference>
<comment type="subcellular location">
    <subcellularLocation>
        <location evidence="1">Cytoplasm</location>
        <location evidence="1">Perinuclear region</location>
    </subcellularLocation>
</comment>
<evidence type="ECO:0000256" key="2">
    <source>
        <dbReference type="ARBA" id="ARBA00022490"/>
    </source>
</evidence>
<dbReference type="Gene3D" id="1.20.1280.50">
    <property type="match status" value="1"/>
</dbReference>
<dbReference type="InterPro" id="IPR004367">
    <property type="entry name" value="Cyclin_C-dom"/>
</dbReference>
<evidence type="ECO:0000256" key="1">
    <source>
        <dbReference type="ARBA" id="ARBA00004556"/>
    </source>
</evidence>
<name>A0AA36I0V6_9DINO</name>
<keyword evidence="3" id="KW-0547">Nucleotide-binding</keyword>
<dbReference type="SUPFAM" id="SSF81383">
    <property type="entry name" value="F-box domain"/>
    <property type="match status" value="1"/>
</dbReference>
<comment type="caution">
    <text evidence="12">The sequence shown here is derived from an EMBL/GenBank/DDBJ whole genome shotgun (WGS) entry which is preliminary data.</text>
</comment>
<evidence type="ECO:0000256" key="5">
    <source>
        <dbReference type="ARBA" id="ARBA00023127"/>
    </source>
</evidence>
<dbReference type="InterPro" id="IPR006671">
    <property type="entry name" value="Cyclin_N"/>
</dbReference>
<sequence length="1360" mass="151974">MDHDGFFRLVGDLLVAALPGCIKAFRGKEAWELRRLPSLVRDLSLDAAGRYVASAWEDGTVAVDAVDGSHRWRCQLQVHCIAICPRYVTGEHCGLRMICSGGEDGRVLLSRRGRLETRHSVLHGGEGAVSAVKWQGSLVAWANQKGVKIVDVETQQKVGFIPRQTGSGRLCWLGDDALLIGWDQEVLLAGLRRRHGLHFASLRRRVAVPGELVAQFAQLDAALAPQPEALCAALAQWPPDAKPTAALMAKLQQALGAGDCDEGASWDPQGDEPEEQAAEVLASLHEAQGHPLVAARFLARAGSGRVFTLLSRQLREGRLPEAADGLCRLLALDPARATQLAARHPEVFKPDAVLSALAPLGDCWELRYLRLLSESSELVPQRVLQLTADLQPHRLGPVLEQLLQRKELPREVLEEVLEVSWAKGALDASAMALEALGQTREAFELLLQLSVSRAVRLAEALSQQLLKLALQDAHVCGSVLELHLQGAPLPFKAKEIFHRLPPGFQVPAMGVKALGTLQLAESAPGPSAGMMVAFTQMPAFDFEDGENMNPNAGRQTPICHRRPLQRLNFNSMALSPTKRRKQSHAEESPQKMAKEEGRKSPRREDHSNFNLVLLEVFRRMSSSDIVSKVAPVCKQWREVAQSQELWALARPHLRLVDQFVVLEKVVERRSKGRIFKCKRLGSGETVLLRMVDLELTNAGRDDGLPTSFLREAALLSELRHPNVIRHFGAEILDKRAVMVTEFVHENWSNWFKRLESTMRCQRVADMRDKFKQMLTGLQFLHFQGLMHRNLKPDNLFIDQAGCVKIGDFTTSRLLDIPFQAYTPEDPKERDRSGREMRRLWYRSPEMILREEIYGPKVDTWSVGALFIEASTGKAIFQSDSEIDHLFKVFRVVGTPDLLSWPEVVTFKNFSPKFPVYQRFDLAQVTRACLNSEEDQRALMQQAQTDRKDILQHLIQAASCVGQEGMMLVDRLVTVPPLARANCEEALNAPFFTGRTAGVEHWLQRGRQRGESPEPRTRAVHMDETPPAVQRSAVEVPPMSIPANLVPPQMVWNMLNVMTQQEKRAQGSISLPPGFDGYTRAAHVDFVVQMATALSLRDNTAHLACAVLDKVLSQQDRPVPEEQLKVVAATCLKVSDVFAEQSKEYYKQENSVEYAEAAAGHSITPLQILSCEKEMLPKIDFKLQQPTICWFMQCYLAYARLSMRDAVGKTASFIADLMLLDFDLLLYAPSLKAQCAVLMAAFLVQHEAKPRQPLDEKEPNATTERCSKLGALQGDILCLEYWDSHVRNSVCRGNLAVDASMCLQAVVRTLGDRRREWKALKLNAVENKHVQRARALAYPDSFPVSKLVRYIVPDNQRALIP</sequence>
<dbReference type="InterPro" id="IPR000719">
    <property type="entry name" value="Prot_kinase_dom"/>
</dbReference>
<dbReference type="InterPro" id="IPR036047">
    <property type="entry name" value="F-box-like_dom_sf"/>
</dbReference>
<proteinExistence type="predicted"/>
<dbReference type="Proteomes" id="UP001178507">
    <property type="component" value="Unassembled WGS sequence"/>
</dbReference>
<dbReference type="Gene3D" id="1.10.472.10">
    <property type="entry name" value="Cyclin-like"/>
    <property type="match status" value="2"/>
</dbReference>
<evidence type="ECO:0000256" key="6">
    <source>
        <dbReference type="ARBA" id="ARBA00038543"/>
    </source>
</evidence>
<comment type="subunit">
    <text evidence="6">May form a complex composed of at least the catalytic subunit CRK2 and a cyclin.</text>
</comment>
<feature type="compositionally biased region" description="Basic and acidic residues" evidence="10">
    <location>
        <begin position="583"/>
        <end position="604"/>
    </location>
</feature>
<dbReference type="PANTHER" id="PTHR24056">
    <property type="entry name" value="CELL DIVISION PROTEIN KINASE"/>
    <property type="match status" value="1"/>
</dbReference>
<accession>A0AA36I0V6</accession>
<dbReference type="InterPro" id="IPR050108">
    <property type="entry name" value="CDK"/>
</dbReference>
<evidence type="ECO:0000313" key="13">
    <source>
        <dbReference type="Proteomes" id="UP001178507"/>
    </source>
</evidence>
<dbReference type="GO" id="GO:0005634">
    <property type="term" value="C:nucleus"/>
    <property type="evidence" value="ECO:0007669"/>
    <property type="project" value="TreeGrafter"/>
</dbReference>
<keyword evidence="13" id="KW-1185">Reference proteome</keyword>
<feature type="domain" description="Protein kinase" evidence="11">
    <location>
        <begin position="660"/>
        <end position="991"/>
    </location>
</feature>
<protein>
    <recommendedName>
        <fullName evidence="7">Cyclin-dependent kinase 2 homolog</fullName>
    </recommendedName>
    <alternativeName>
        <fullName evidence="8">Cell division control protein 2 homolog</fullName>
    </alternativeName>
    <alternativeName>
        <fullName evidence="9">cdc2-related kinase 2</fullName>
    </alternativeName>
</protein>
<dbReference type="GO" id="GO:0005524">
    <property type="term" value="F:ATP binding"/>
    <property type="evidence" value="ECO:0007669"/>
    <property type="project" value="UniProtKB-KW"/>
</dbReference>
<feature type="region of interest" description="Disordered" evidence="10">
    <location>
        <begin position="1005"/>
        <end position="1024"/>
    </location>
</feature>
<dbReference type="Pfam" id="PF23411">
    <property type="entry name" value="Beta-prop_Vps41"/>
    <property type="match status" value="1"/>
</dbReference>
<evidence type="ECO:0000256" key="7">
    <source>
        <dbReference type="ARBA" id="ARBA00039612"/>
    </source>
</evidence>
<dbReference type="InterPro" id="IPR011047">
    <property type="entry name" value="Quinoprotein_ADH-like_sf"/>
</dbReference>
<dbReference type="SUPFAM" id="SSF56112">
    <property type="entry name" value="Protein kinase-like (PK-like)"/>
    <property type="match status" value="1"/>
</dbReference>
<dbReference type="GO" id="GO:0048471">
    <property type="term" value="C:perinuclear region of cytoplasm"/>
    <property type="evidence" value="ECO:0007669"/>
    <property type="project" value="UniProtKB-SubCell"/>
</dbReference>
<evidence type="ECO:0000256" key="8">
    <source>
        <dbReference type="ARBA" id="ARBA00041902"/>
    </source>
</evidence>
<dbReference type="SUPFAM" id="SSF47954">
    <property type="entry name" value="Cyclin-like"/>
    <property type="match status" value="2"/>
</dbReference>
<evidence type="ECO:0000313" key="12">
    <source>
        <dbReference type="EMBL" id="CAJ1378987.1"/>
    </source>
</evidence>